<reference evidence="13" key="1">
    <citation type="submission" date="2020-01" db="EMBL/GenBank/DDBJ databases">
        <title>Development of genomics and gene disruption for Polysphondylium violaceum indicates a role for the polyketide synthase stlB in stalk morphogenesis.</title>
        <authorList>
            <person name="Narita B."/>
            <person name="Kawabe Y."/>
            <person name="Kin K."/>
            <person name="Saito T."/>
            <person name="Gibbs R."/>
            <person name="Kuspa A."/>
            <person name="Muzny D."/>
            <person name="Queller D."/>
            <person name="Richards S."/>
            <person name="Strassman J."/>
            <person name="Sucgang R."/>
            <person name="Worley K."/>
            <person name="Schaap P."/>
        </authorList>
    </citation>
    <scope>NUCLEOTIDE SEQUENCE</scope>
    <source>
        <strain evidence="13">QSvi11</strain>
    </source>
</reference>
<dbReference type="Gene3D" id="1.20.120.1750">
    <property type="match status" value="1"/>
</dbReference>
<dbReference type="GO" id="GO:0097039">
    <property type="term" value="P:protein linear polyubiquitination"/>
    <property type="evidence" value="ECO:0007669"/>
    <property type="project" value="TreeGrafter"/>
</dbReference>
<dbReference type="GO" id="GO:0004842">
    <property type="term" value="F:ubiquitin-protein transferase activity"/>
    <property type="evidence" value="ECO:0007669"/>
    <property type="project" value="TreeGrafter"/>
</dbReference>
<evidence type="ECO:0000259" key="11">
    <source>
        <dbReference type="PROSITE" id="PS50089"/>
    </source>
</evidence>
<evidence type="ECO:0000313" key="13">
    <source>
        <dbReference type="EMBL" id="KAF2071093.1"/>
    </source>
</evidence>
<dbReference type="EMBL" id="AJWJ01000413">
    <property type="protein sequence ID" value="KAF2071093.1"/>
    <property type="molecule type" value="Genomic_DNA"/>
</dbReference>
<dbReference type="SUPFAM" id="SSF57850">
    <property type="entry name" value="RING/U-box"/>
    <property type="match status" value="3"/>
</dbReference>
<evidence type="ECO:0000256" key="2">
    <source>
        <dbReference type="ARBA" id="ARBA00022679"/>
    </source>
</evidence>
<gene>
    <name evidence="13" type="ORF">CYY_007579</name>
</gene>
<dbReference type="InterPro" id="IPR017907">
    <property type="entry name" value="Znf_RING_CS"/>
</dbReference>
<protein>
    <submittedName>
        <fullName evidence="13">Uncharacterized protein</fullName>
    </submittedName>
</protein>
<dbReference type="PROSITE" id="PS00518">
    <property type="entry name" value="ZF_RING_1"/>
    <property type="match status" value="1"/>
</dbReference>
<dbReference type="InterPro" id="IPR044066">
    <property type="entry name" value="TRIAD_supradom"/>
</dbReference>
<dbReference type="InterPro" id="IPR018957">
    <property type="entry name" value="Znf_C3HC4_RING-type"/>
</dbReference>
<dbReference type="Proteomes" id="UP000695562">
    <property type="component" value="Unassembled WGS sequence"/>
</dbReference>
<feature type="domain" description="RING-type" evidence="11">
    <location>
        <begin position="347"/>
        <end position="396"/>
    </location>
</feature>
<evidence type="ECO:0000256" key="9">
    <source>
        <dbReference type="SAM" id="MobiDB-lite"/>
    </source>
</evidence>
<dbReference type="OrthoDB" id="1431934at2759"/>
<dbReference type="SMART" id="SM00184">
    <property type="entry name" value="RING"/>
    <property type="match status" value="1"/>
</dbReference>
<dbReference type="GO" id="GO:0008270">
    <property type="term" value="F:zinc ion binding"/>
    <property type="evidence" value="ECO:0007669"/>
    <property type="project" value="UniProtKB-KW"/>
</dbReference>
<evidence type="ECO:0000256" key="1">
    <source>
        <dbReference type="ARBA" id="ARBA00004906"/>
    </source>
</evidence>
<proteinExistence type="predicted"/>
<dbReference type="Pfam" id="PF01485">
    <property type="entry name" value="IBR"/>
    <property type="match status" value="1"/>
</dbReference>
<evidence type="ECO:0000256" key="5">
    <source>
        <dbReference type="ARBA" id="ARBA00022771"/>
    </source>
</evidence>
<dbReference type="PROSITE" id="PS50089">
    <property type="entry name" value="ZF_RING_2"/>
    <property type="match status" value="1"/>
</dbReference>
<dbReference type="GO" id="GO:0000151">
    <property type="term" value="C:ubiquitin ligase complex"/>
    <property type="evidence" value="ECO:0007669"/>
    <property type="project" value="TreeGrafter"/>
</dbReference>
<keyword evidence="3" id="KW-0479">Metal-binding</keyword>
<dbReference type="GO" id="GO:0043161">
    <property type="term" value="P:proteasome-mediated ubiquitin-dependent protein catabolic process"/>
    <property type="evidence" value="ECO:0007669"/>
    <property type="project" value="TreeGrafter"/>
</dbReference>
<dbReference type="PANTHER" id="PTHR22770:SF13">
    <property type="entry name" value="RING-TYPE DOMAIN-CONTAINING PROTEIN"/>
    <property type="match status" value="1"/>
</dbReference>
<evidence type="ECO:0000256" key="7">
    <source>
        <dbReference type="ARBA" id="ARBA00022833"/>
    </source>
</evidence>
<keyword evidence="6" id="KW-0833">Ubl conjugation pathway</keyword>
<keyword evidence="5 8" id="KW-0863">Zinc-finger</keyword>
<keyword evidence="10" id="KW-0812">Transmembrane</keyword>
<dbReference type="PROSITE" id="PS51873">
    <property type="entry name" value="TRIAD"/>
    <property type="match status" value="1"/>
</dbReference>
<feature type="compositionally biased region" description="Low complexity" evidence="9">
    <location>
        <begin position="68"/>
        <end position="79"/>
    </location>
</feature>
<evidence type="ECO:0000313" key="14">
    <source>
        <dbReference type="Proteomes" id="UP000695562"/>
    </source>
</evidence>
<dbReference type="Pfam" id="PF00097">
    <property type="entry name" value="zf-C3HC4"/>
    <property type="match status" value="1"/>
</dbReference>
<evidence type="ECO:0000256" key="6">
    <source>
        <dbReference type="ARBA" id="ARBA00022786"/>
    </source>
</evidence>
<name>A0A8J4PPJ6_9MYCE</name>
<dbReference type="Pfam" id="PF22191">
    <property type="entry name" value="IBR_1"/>
    <property type="match status" value="1"/>
</dbReference>
<evidence type="ECO:0000256" key="4">
    <source>
        <dbReference type="ARBA" id="ARBA00022737"/>
    </source>
</evidence>
<evidence type="ECO:0000259" key="12">
    <source>
        <dbReference type="PROSITE" id="PS51873"/>
    </source>
</evidence>
<keyword evidence="10" id="KW-0472">Membrane</keyword>
<dbReference type="AlphaFoldDB" id="A0A8J4PPJ6"/>
<evidence type="ECO:0000256" key="10">
    <source>
        <dbReference type="SAM" id="Phobius"/>
    </source>
</evidence>
<dbReference type="SMART" id="SM00647">
    <property type="entry name" value="IBR"/>
    <property type="match status" value="2"/>
</dbReference>
<dbReference type="Gene3D" id="3.30.40.10">
    <property type="entry name" value="Zinc/RING finger domain, C3HC4 (zinc finger)"/>
    <property type="match status" value="1"/>
</dbReference>
<feature type="compositionally biased region" description="Low complexity" evidence="9">
    <location>
        <begin position="29"/>
        <end position="45"/>
    </location>
</feature>
<dbReference type="InterPro" id="IPR051628">
    <property type="entry name" value="LUBAC_E3_Ligases"/>
</dbReference>
<keyword evidence="2" id="KW-0808">Transferase</keyword>
<keyword evidence="14" id="KW-1185">Reference proteome</keyword>
<sequence length="621" mass="71472">MESISSEYFENPFFKKTTTTTTTTTTSISLANNNNSNSNNINNTSYYDTKDNDHQESITGVGGAAENSLLSSRSSSSLRDNNHNENNYDDDDDDDELKYDVMIIAGRKILVPTSQKTGESQKIREVYESLGGAAGNDFDGDFIFQFTDSSANNNPLFQEIYQSFNLFSDILSSLQISFDDGDVWRDDRETESFLDIHYQEFVENRERISNYLENNKKDKNMINLLRQSNHIEYRYQTLKKSLDLEKYRRETKESYTSEKLKQLQEMERNQSTKKNNQNSKLKKMIYKIKSNISQSPIQSSNDININKQDNKEIEIRKQQDQEEEEKEEEIDFQQDFEIIQAHKEIECPICFDENVEPANVFIISQCSHAYCKNCIGEYLNSNILSKNVNIPCPTPKCTSFFQYDQIKYLVDPLIFAKYEEFTFNIFLMKSPNYKWCPNPVCGNVVYGEIDNPRCKCSNTNCNFDFCFNCEVEWHHNSTCHQYQIWRIENKLVDTTYSAWTKKADTKKCPKCKSIIEKNEGCNHIVCHCGYNFCWLCGGKFTNHHYDPFNPFGCPGLGVSNKLGTGKRLTIKVLVGLGVVIGGPIVISVGIPVVIVAVPIYGGYLAHKHIKRAVAKKKKIKF</sequence>
<keyword evidence="7" id="KW-0862">Zinc</keyword>
<comment type="caution">
    <text evidence="13">The sequence shown here is derived from an EMBL/GenBank/DDBJ whole genome shotgun (WGS) entry which is preliminary data.</text>
</comment>
<dbReference type="InterPro" id="IPR002867">
    <property type="entry name" value="IBR_dom"/>
</dbReference>
<organism evidence="13 14">
    <name type="scientific">Polysphondylium violaceum</name>
    <dbReference type="NCBI Taxonomy" id="133409"/>
    <lineage>
        <taxon>Eukaryota</taxon>
        <taxon>Amoebozoa</taxon>
        <taxon>Evosea</taxon>
        <taxon>Eumycetozoa</taxon>
        <taxon>Dictyostelia</taxon>
        <taxon>Dictyosteliales</taxon>
        <taxon>Dictyosteliaceae</taxon>
        <taxon>Polysphondylium</taxon>
    </lineage>
</organism>
<evidence type="ECO:0000256" key="8">
    <source>
        <dbReference type="PROSITE-ProRule" id="PRU00175"/>
    </source>
</evidence>
<dbReference type="InterPro" id="IPR001841">
    <property type="entry name" value="Znf_RING"/>
</dbReference>
<keyword evidence="10" id="KW-1133">Transmembrane helix</keyword>
<comment type="pathway">
    <text evidence="1">Protein modification; protein ubiquitination.</text>
</comment>
<dbReference type="Gene3D" id="2.20.25.20">
    <property type="match status" value="1"/>
</dbReference>
<feature type="region of interest" description="Disordered" evidence="9">
    <location>
        <begin position="29"/>
        <end position="94"/>
    </location>
</feature>
<dbReference type="InterPro" id="IPR013083">
    <property type="entry name" value="Znf_RING/FYVE/PHD"/>
</dbReference>
<dbReference type="GO" id="GO:0043130">
    <property type="term" value="F:ubiquitin binding"/>
    <property type="evidence" value="ECO:0007669"/>
    <property type="project" value="TreeGrafter"/>
</dbReference>
<feature type="transmembrane region" description="Helical" evidence="10">
    <location>
        <begin position="572"/>
        <end position="601"/>
    </location>
</feature>
<dbReference type="FunFam" id="3.30.40.10:FF:000137">
    <property type="entry name" value="RanBP-type and C3HC4-type zinc finger-containing protein 1"/>
    <property type="match status" value="1"/>
</dbReference>
<keyword evidence="4" id="KW-0677">Repeat</keyword>
<dbReference type="CDD" id="cd20336">
    <property type="entry name" value="Rcat_RBR"/>
    <property type="match status" value="1"/>
</dbReference>
<feature type="domain" description="RING-type" evidence="12">
    <location>
        <begin position="343"/>
        <end position="552"/>
    </location>
</feature>
<accession>A0A8J4PPJ6</accession>
<dbReference type="PANTHER" id="PTHR22770">
    <property type="entry name" value="UBIQUITIN CONJUGATING ENZYME 7 INTERACTING PROTEIN-RELATED"/>
    <property type="match status" value="1"/>
</dbReference>
<evidence type="ECO:0000256" key="3">
    <source>
        <dbReference type="ARBA" id="ARBA00022723"/>
    </source>
</evidence>